<dbReference type="Proteomes" id="UP000199041">
    <property type="component" value="Unassembled WGS sequence"/>
</dbReference>
<accession>A0A1H3Z522</accession>
<dbReference type="AlphaFoldDB" id="A0A1H3Z522"/>
<evidence type="ECO:0000313" key="1">
    <source>
        <dbReference type="EMBL" id="SEA18481.1"/>
    </source>
</evidence>
<organism evidence="1 2">
    <name type="scientific">Arachidicoccus rhizosphaerae</name>
    <dbReference type="NCBI Taxonomy" id="551991"/>
    <lineage>
        <taxon>Bacteria</taxon>
        <taxon>Pseudomonadati</taxon>
        <taxon>Bacteroidota</taxon>
        <taxon>Chitinophagia</taxon>
        <taxon>Chitinophagales</taxon>
        <taxon>Chitinophagaceae</taxon>
        <taxon>Arachidicoccus</taxon>
    </lineage>
</organism>
<proteinExistence type="predicted"/>
<protein>
    <recommendedName>
        <fullName evidence="3">HTH cro/C1-type domain-containing protein</fullName>
    </recommendedName>
</protein>
<reference evidence="1 2" key="1">
    <citation type="submission" date="2016-10" db="EMBL/GenBank/DDBJ databases">
        <authorList>
            <person name="de Groot N.N."/>
        </authorList>
    </citation>
    <scope>NUCLEOTIDE SEQUENCE [LARGE SCALE GENOMIC DNA]</scope>
    <source>
        <strain evidence="1 2">Vu-144</strain>
    </source>
</reference>
<gene>
    <name evidence="1" type="ORF">SAMN05192529_1108</name>
</gene>
<keyword evidence="2" id="KW-1185">Reference proteome</keyword>
<dbReference type="RefSeq" id="WP_091397386.1">
    <property type="nucleotide sequence ID" value="NZ_FNQY01000010.1"/>
</dbReference>
<sequence length="70" mass="7838">MTILEQANKELQDLRPNLAPGDLKRCAKEIGITAENVSLYMNRKGGNPQRAVEILTFLKNIISDRKSQLA</sequence>
<evidence type="ECO:0000313" key="2">
    <source>
        <dbReference type="Proteomes" id="UP000199041"/>
    </source>
</evidence>
<name>A0A1H3Z522_9BACT</name>
<evidence type="ECO:0008006" key="3">
    <source>
        <dbReference type="Google" id="ProtNLM"/>
    </source>
</evidence>
<dbReference type="STRING" id="551991.SAMN05192529_1108"/>
<dbReference type="EMBL" id="FNQY01000010">
    <property type="protein sequence ID" value="SEA18481.1"/>
    <property type="molecule type" value="Genomic_DNA"/>
</dbReference>